<keyword evidence="5 8" id="KW-0812">Transmembrane</keyword>
<evidence type="ECO:0000256" key="6">
    <source>
        <dbReference type="ARBA" id="ARBA00022989"/>
    </source>
</evidence>
<evidence type="ECO:0000313" key="9">
    <source>
        <dbReference type="EMBL" id="HHY28192.1"/>
    </source>
</evidence>
<dbReference type="EMBL" id="DUTF01000343">
    <property type="protein sequence ID" value="HHY28192.1"/>
    <property type="molecule type" value="Genomic_DNA"/>
</dbReference>
<dbReference type="PANTHER" id="PTHR30003:SF0">
    <property type="entry name" value="GLYCOLATE PERMEASE GLCA-RELATED"/>
    <property type="match status" value="1"/>
</dbReference>
<dbReference type="InterPro" id="IPR003804">
    <property type="entry name" value="Lactate_perm"/>
</dbReference>
<keyword evidence="3 8" id="KW-0813">Transport</keyword>
<comment type="caution">
    <text evidence="9">The sequence shown here is derived from an EMBL/GenBank/DDBJ whole genome shotgun (WGS) entry which is preliminary data.</text>
</comment>
<evidence type="ECO:0000256" key="3">
    <source>
        <dbReference type="ARBA" id="ARBA00022448"/>
    </source>
</evidence>
<dbReference type="GO" id="GO:0015295">
    <property type="term" value="F:solute:proton symporter activity"/>
    <property type="evidence" value="ECO:0007669"/>
    <property type="project" value="TreeGrafter"/>
</dbReference>
<evidence type="ECO:0000256" key="7">
    <source>
        <dbReference type="ARBA" id="ARBA00023136"/>
    </source>
</evidence>
<feature type="transmembrane region" description="Helical" evidence="8">
    <location>
        <begin position="151"/>
        <end position="169"/>
    </location>
</feature>
<evidence type="ECO:0000256" key="1">
    <source>
        <dbReference type="ARBA" id="ARBA00004651"/>
    </source>
</evidence>
<evidence type="ECO:0000256" key="2">
    <source>
        <dbReference type="ARBA" id="ARBA00010100"/>
    </source>
</evidence>
<keyword evidence="4 8" id="KW-1003">Cell membrane</keyword>
<organism evidence="9 10">
    <name type="scientific">Desulfitobacterium dehalogenans</name>
    <dbReference type="NCBI Taxonomy" id="36854"/>
    <lineage>
        <taxon>Bacteria</taxon>
        <taxon>Bacillati</taxon>
        <taxon>Bacillota</taxon>
        <taxon>Clostridia</taxon>
        <taxon>Eubacteriales</taxon>
        <taxon>Desulfitobacteriaceae</taxon>
        <taxon>Desulfitobacterium</taxon>
    </lineage>
</organism>
<proteinExistence type="inferred from homology"/>
<dbReference type="GO" id="GO:0015129">
    <property type="term" value="F:lactate transmembrane transporter activity"/>
    <property type="evidence" value="ECO:0007669"/>
    <property type="project" value="UniProtKB-UniRule"/>
</dbReference>
<evidence type="ECO:0000256" key="5">
    <source>
        <dbReference type="ARBA" id="ARBA00022692"/>
    </source>
</evidence>
<dbReference type="GO" id="GO:0005886">
    <property type="term" value="C:plasma membrane"/>
    <property type="evidence" value="ECO:0007669"/>
    <property type="project" value="UniProtKB-SubCell"/>
</dbReference>
<dbReference type="Proteomes" id="UP000553059">
    <property type="component" value="Unassembled WGS sequence"/>
</dbReference>
<feature type="non-terminal residue" evidence="9">
    <location>
        <position position="1"/>
    </location>
</feature>
<comment type="caution">
    <text evidence="8">Lacks conserved residue(s) required for the propagation of feature annotation.</text>
</comment>
<evidence type="ECO:0000256" key="4">
    <source>
        <dbReference type="ARBA" id="ARBA00022475"/>
    </source>
</evidence>
<comment type="similarity">
    <text evidence="2 8">Belongs to the lactate permease family.</text>
</comment>
<sequence length="181" mass="19040">LISAIITLFILRISPSTAVKVFGKTMKQLAFSLITVMSVLGLAWLANYSGMSFTLGLAFASTGMLFPFFSPVLGWLGVFLTGSVTSSGALFGMLQKVTATQLGMNPVLTVTANLLGGSMGKLISPQSIAIACAATGLIGKENEIFRKTAKYSVYLLLIVMVIIFLEAYLTPGLMPVITSGG</sequence>
<keyword evidence="6 8" id="KW-1133">Transmembrane helix</keyword>
<name>A0A7C7D7H0_9FIRM</name>
<gene>
    <name evidence="9" type="ORF">GX523_15870</name>
</gene>
<dbReference type="PANTHER" id="PTHR30003">
    <property type="entry name" value="L-LACTATE PERMEASE"/>
    <property type="match status" value="1"/>
</dbReference>
<feature type="transmembrane region" description="Helical" evidence="8">
    <location>
        <begin position="75"/>
        <end position="94"/>
    </location>
</feature>
<reference evidence="9 10" key="1">
    <citation type="journal article" date="2020" name="Biotechnol. Biofuels">
        <title>New insights from the biogas microbiome by comprehensive genome-resolved metagenomics of nearly 1600 species originating from multiple anaerobic digesters.</title>
        <authorList>
            <person name="Campanaro S."/>
            <person name="Treu L."/>
            <person name="Rodriguez-R L.M."/>
            <person name="Kovalovszki A."/>
            <person name="Ziels R.M."/>
            <person name="Maus I."/>
            <person name="Zhu X."/>
            <person name="Kougias P.G."/>
            <person name="Basile A."/>
            <person name="Luo G."/>
            <person name="Schluter A."/>
            <person name="Konstantinidis K.T."/>
            <person name="Angelidaki I."/>
        </authorList>
    </citation>
    <scope>NUCLEOTIDE SEQUENCE [LARGE SCALE GENOMIC DNA]</scope>
    <source>
        <strain evidence="9">AS05jafATM_4</strain>
    </source>
</reference>
<dbReference type="Pfam" id="PF02652">
    <property type="entry name" value="Lactate_perm"/>
    <property type="match status" value="1"/>
</dbReference>
<comment type="subcellular location">
    <subcellularLocation>
        <location evidence="1 8">Cell membrane</location>
        <topology evidence="1 8">Multi-pass membrane protein</topology>
    </subcellularLocation>
</comment>
<evidence type="ECO:0000313" key="10">
    <source>
        <dbReference type="Proteomes" id="UP000553059"/>
    </source>
</evidence>
<comment type="function">
    <text evidence="8">Uptake of L-lactate across the membrane. Can also transport D-lactate and glycolate.</text>
</comment>
<accession>A0A7C7D7H0</accession>
<protein>
    <recommendedName>
        <fullName evidence="8">L-lactate permease</fullName>
    </recommendedName>
</protein>
<keyword evidence="7 8" id="KW-0472">Membrane</keyword>
<feature type="transmembrane region" description="Helical" evidence="8">
    <location>
        <begin position="28"/>
        <end position="46"/>
    </location>
</feature>
<evidence type="ECO:0000256" key="8">
    <source>
        <dbReference type="RuleBase" id="RU365092"/>
    </source>
</evidence>
<dbReference type="AlphaFoldDB" id="A0A7C7D7H0"/>